<sequence>MKKIYKNLVRTTLGVLAFGLSLSSYGQITSYPFTEGFEGGNIPAGWTQEYESGTEDWQIVAANGSGNVSPRTGTGMAEFRTTTSGNSTKLVTPQLDITSLANPELSFYFANENWLGDIDELRVYYKANAGDAWTQLGVDYTAEHSSWAEVSMILPNASTDYYIAFEGTSNYARGLDIDDVEVREGPTCPAPSALNIANLAATSVDLLWTENGPATLWDIELGTVGFTPTGTPTDAGVTANPFNLTGLTPETDYDFYVRSDCGGGDESIWVGPFSFTTPATCPAPSTLNASNITATTADLDWTENGAATTWNIEYDLAGFTPTGTPTVSGVTSNPFTLIGLTQNTDYDFYVQADCGGGDESAWVGPFSFTTICGQVVAPWTYDVETATATTSSAIEDCWSSTPNNTTSDYRWNVEGSGGNTPSSNTGPDAPNSGSSYFYIEATSGSTGDVAVLTTPTLDVSGLTTPFLSFYYHMYGEDIDELSVEASGDNGATWDPILSITGEQQSSGAELWKESIANLGAYNSTLILRFKAVKGASYDGDIAIDDISITEAPSCIQPANLELSSLSTTSAGITWTENGTATAWNIEYGPAGFTPTGSATETGVTNPYTLTGLTPDTDYDLYVQADCGSGDVSTWVGPLNFYTGYCVPSSTDASTYIDVFETTNGSTNISNLSSGYATGGYFDGTAQAVADFETASFDFNAEIVGGTAGFAIWIDWDNDLIFDDATEKVYSSTSYGNGPFTGTVTIPNGTAVGDYRMRITVDYNASTPSDPCNGGSRSEFEDYTVTVVPTPSCLPPSALNASNITATSADLDWTENGSATVWNIELGAAGFTPTGSATETGVSNPHTLSGLTANTDYEFYVQADCGSGDESTWSGPYTFTTLCNAYTVPYNEGFETGYVDGDDVAGCLSQESLNGTGVWTVNNTLTTYNRTPRTGAWNMYLGYSNEDWMFIPIELTAGTSYTAEFYVRQDATSGATIELAYGLTNDDAGMTDVIVGSTPVTDGNYELISGTFTPTNTGVYYVGIKGEANFTPYYISVDDIAIYETPSCLAPSALNASNITATSADLDWTENGSATVWNIELGAAGFTPTGSATETGVSNPHTLSGLTANTDYDYYVQADCGSGDVSTWVGPYSFSTPCTPSTSTDVHVVCETFTWIDGNTYTADNNTATHTLVGGASNGCDSIVSLDLTVNSATSGTDVQVACGAFDWIDGNTYTTDNNTATFTIVGGSANGCDSTVTLDLTINPALDAGADSATTVCLNEPFELNDYLGSSAQSGGTWKDQNNLTVVNTSLTAPTAAGTFVYKYIVSSPNCTPDTALVTINVDDGCDYLVGLASEKLNDISVYPNPVTTQLNIVNSSNASSLKVEMFDMNGRVVLKEDKALNNASEATLSIGFLDKGIYTLRVYNDEGQKTFKIVKQ</sequence>
<proteinExistence type="predicted"/>
<dbReference type="Gene3D" id="2.60.120.200">
    <property type="match status" value="2"/>
</dbReference>
<dbReference type="OrthoDB" id="975384at2"/>
<dbReference type="CDD" id="cd06263">
    <property type="entry name" value="MAM"/>
    <property type="match status" value="1"/>
</dbReference>
<feature type="domain" description="Fibronectin type-III" evidence="7">
    <location>
        <begin position="283"/>
        <end position="373"/>
    </location>
</feature>
<feature type="signal peptide" evidence="5">
    <location>
        <begin position="1"/>
        <end position="26"/>
    </location>
</feature>
<dbReference type="InterPro" id="IPR003961">
    <property type="entry name" value="FN3_dom"/>
</dbReference>
<dbReference type="SUPFAM" id="SSF49785">
    <property type="entry name" value="Galactose-binding domain-like"/>
    <property type="match status" value="1"/>
</dbReference>
<dbReference type="Pfam" id="PF02018">
    <property type="entry name" value="CBM_4_9"/>
    <property type="match status" value="1"/>
</dbReference>
<evidence type="ECO:0000256" key="4">
    <source>
        <dbReference type="SAM" id="MobiDB-lite"/>
    </source>
</evidence>
<feature type="chain" id="PRO_5014159730" description="MAM domain-containing protein" evidence="5">
    <location>
        <begin position="27"/>
        <end position="1417"/>
    </location>
</feature>
<dbReference type="Pfam" id="PF18962">
    <property type="entry name" value="Por_Secre_tail"/>
    <property type="match status" value="1"/>
</dbReference>
<dbReference type="Gene3D" id="2.60.40.10">
    <property type="entry name" value="Immunoglobulins"/>
    <property type="match status" value="5"/>
</dbReference>
<accession>A0A2I0QZ85</accession>
<dbReference type="SMART" id="SM00137">
    <property type="entry name" value="MAM"/>
    <property type="match status" value="1"/>
</dbReference>
<evidence type="ECO:0000313" key="8">
    <source>
        <dbReference type="EMBL" id="PKR79642.1"/>
    </source>
</evidence>
<evidence type="ECO:0008006" key="10">
    <source>
        <dbReference type="Google" id="ProtNLM"/>
    </source>
</evidence>
<dbReference type="Pfam" id="PF00629">
    <property type="entry name" value="MAM"/>
    <property type="match status" value="2"/>
</dbReference>
<dbReference type="GO" id="GO:0016020">
    <property type="term" value="C:membrane"/>
    <property type="evidence" value="ECO:0007669"/>
    <property type="project" value="InterPro"/>
</dbReference>
<dbReference type="EMBL" id="PJNI01000022">
    <property type="protein sequence ID" value="PKR79642.1"/>
    <property type="molecule type" value="Genomic_DNA"/>
</dbReference>
<dbReference type="InterPro" id="IPR013320">
    <property type="entry name" value="ConA-like_dom_sf"/>
</dbReference>
<dbReference type="PANTHER" id="PTHR46708">
    <property type="entry name" value="TENASCIN"/>
    <property type="match status" value="1"/>
</dbReference>
<evidence type="ECO:0000313" key="9">
    <source>
        <dbReference type="Proteomes" id="UP000236654"/>
    </source>
</evidence>
<dbReference type="Pfam" id="PF20009">
    <property type="entry name" value="GEVED"/>
    <property type="match status" value="1"/>
</dbReference>
<keyword evidence="2" id="KW-0677">Repeat</keyword>
<gene>
    <name evidence="8" type="ORF">CW751_14215</name>
</gene>
<feature type="domain" description="Fibronectin type-III" evidence="7">
    <location>
        <begin position="794"/>
        <end position="883"/>
    </location>
</feature>
<comment type="caution">
    <text evidence="8">The sequence shown here is derived from an EMBL/GenBank/DDBJ whole genome shotgun (WGS) entry which is preliminary data.</text>
</comment>
<keyword evidence="3" id="KW-0378">Hydrolase</keyword>
<dbReference type="NCBIfam" id="TIGR04183">
    <property type="entry name" value="Por_Secre_tail"/>
    <property type="match status" value="1"/>
</dbReference>
<dbReference type="CDD" id="cd00063">
    <property type="entry name" value="FN3"/>
    <property type="match status" value="5"/>
</dbReference>
<dbReference type="GO" id="GO:0004553">
    <property type="term" value="F:hydrolase activity, hydrolyzing O-glycosyl compounds"/>
    <property type="evidence" value="ECO:0007669"/>
    <property type="project" value="UniProtKB-ARBA"/>
</dbReference>
<evidence type="ECO:0000259" key="6">
    <source>
        <dbReference type="PROSITE" id="PS50060"/>
    </source>
</evidence>
<feature type="domain" description="Fibronectin type-III" evidence="7">
    <location>
        <begin position="190"/>
        <end position="280"/>
    </location>
</feature>
<name>A0A2I0QZ85_9FLAO</name>
<dbReference type="InterPro" id="IPR026444">
    <property type="entry name" value="Secre_tail"/>
</dbReference>
<feature type="domain" description="Fibronectin type-III" evidence="7">
    <location>
        <begin position="556"/>
        <end position="645"/>
    </location>
</feature>
<dbReference type="InterPro" id="IPR045474">
    <property type="entry name" value="GEVED"/>
</dbReference>
<dbReference type="SMART" id="SM00060">
    <property type="entry name" value="FN3"/>
    <property type="match status" value="5"/>
</dbReference>
<feature type="region of interest" description="Disordered" evidence="4">
    <location>
        <begin position="408"/>
        <end position="431"/>
    </location>
</feature>
<dbReference type="InterPro" id="IPR050991">
    <property type="entry name" value="ECM_Regulatory_Proteins"/>
</dbReference>
<dbReference type="Pfam" id="PF00041">
    <property type="entry name" value="fn3"/>
    <property type="match status" value="5"/>
</dbReference>
<dbReference type="RefSeq" id="WP_101335693.1">
    <property type="nucleotide sequence ID" value="NZ_PJNI01000022.1"/>
</dbReference>
<feature type="domain" description="MAM" evidence="6">
    <location>
        <begin position="33"/>
        <end position="190"/>
    </location>
</feature>
<dbReference type="InterPro" id="IPR000998">
    <property type="entry name" value="MAM_dom"/>
</dbReference>
<evidence type="ECO:0000259" key="7">
    <source>
        <dbReference type="PROSITE" id="PS50853"/>
    </source>
</evidence>
<dbReference type="SUPFAM" id="SSF49899">
    <property type="entry name" value="Concanavalin A-like lectins/glucanases"/>
    <property type="match status" value="2"/>
</dbReference>
<dbReference type="InterPro" id="IPR003305">
    <property type="entry name" value="CenC_carb-bd"/>
</dbReference>
<protein>
    <recommendedName>
        <fullName evidence="10">MAM domain-containing protein</fullName>
    </recommendedName>
</protein>
<feature type="domain" description="MAM" evidence="6">
    <location>
        <begin position="398"/>
        <end position="556"/>
    </location>
</feature>
<organism evidence="8 9">
    <name type="scientific">Brumimicrobium salinarum</name>
    <dbReference type="NCBI Taxonomy" id="2058658"/>
    <lineage>
        <taxon>Bacteria</taxon>
        <taxon>Pseudomonadati</taxon>
        <taxon>Bacteroidota</taxon>
        <taxon>Flavobacteriia</taxon>
        <taxon>Flavobacteriales</taxon>
        <taxon>Crocinitomicaceae</taxon>
        <taxon>Brumimicrobium</taxon>
    </lineage>
</organism>
<keyword evidence="9" id="KW-1185">Reference proteome</keyword>
<dbReference type="Gene3D" id="2.60.120.260">
    <property type="entry name" value="Galactose-binding domain-like"/>
    <property type="match status" value="1"/>
</dbReference>
<evidence type="ECO:0000256" key="3">
    <source>
        <dbReference type="ARBA" id="ARBA00022801"/>
    </source>
</evidence>
<evidence type="ECO:0000256" key="5">
    <source>
        <dbReference type="SAM" id="SignalP"/>
    </source>
</evidence>
<dbReference type="InterPro" id="IPR008979">
    <property type="entry name" value="Galactose-bd-like_sf"/>
</dbReference>
<dbReference type="GO" id="GO:0005975">
    <property type="term" value="P:carbohydrate metabolic process"/>
    <property type="evidence" value="ECO:0007669"/>
    <property type="project" value="UniProtKB-ARBA"/>
</dbReference>
<dbReference type="PROSITE" id="PS50853">
    <property type="entry name" value="FN3"/>
    <property type="match status" value="5"/>
</dbReference>
<evidence type="ECO:0000256" key="2">
    <source>
        <dbReference type="ARBA" id="ARBA00022737"/>
    </source>
</evidence>
<feature type="domain" description="Fibronectin type-III" evidence="7">
    <location>
        <begin position="1049"/>
        <end position="1138"/>
    </location>
</feature>
<reference evidence="8 9" key="1">
    <citation type="submission" date="2017-12" db="EMBL/GenBank/DDBJ databases">
        <title>The draft genome sequence of Brumimicrobium saltpan LHR20.</title>
        <authorList>
            <person name="Do Z.-J."/>
            <person name="Luo H.-R."/>
        </authorList>
    </citation>
    <scope>NUCLEOTIDE SEQUENCE [LARGE SCALE GENOMIC DNA]</scope>
    <source>
        <strain evidence="8 9">LHR20</strain>
    </source>
</reference>
<dbReference type="InterPro" id="IPR013783">
    <property type="entry name" value="Ig-like_fold"/>
</dbReference>
<dbReference type="PANTHER" id="PTHR46708:SF2">
    <property type="entry name" value="FIBRONECTIN TYPE-III DOMAIN-CONTAINING PROTEIN"/>
    <property type="match status" value="1"/>
</dbReference>
<evidence type="ECO:0000256" key="1">
    <source>
        <dbReference type="ARBA" id="ARBA00022729"/>
    </source>
</evidence>
<dbReference type="SUPFAM" id="SSF49265">
    <property type="entry name" value="Fibronectin type III"/>
    <property type="match status" value="3"/>
</dbReference>
<dbReference type="PROSITE" id="PS50060">
    <property type="entry name" value="MAM_2"/>
    <property type="match status" value="2"/>
</dbReference>
<dbReference type="Proteomes" id="UP000236654">
    <property type="component" value="Unassembled WGS sequence"/>
</dbReference>
<dbReference type="InterPro" id="IPR036116">
    <property type="entry name" value="FN3_sf"/>
</dbReference>
<keyword evidence="1 5" id="KW-0732">Signal</keyword>